<reference evidence="2" key="1">
    <citation type="submission" date="2023-10" db="EMBL/GenBank/DDBJ databases">
        <title>Genome assembly of Pristionchus species.</title>
        <authorList>
            <person name="Yoshida K."/>
            <person name="Sommer R.J."/>
        </authorList>
    </citation>
    <scope>NUCLEOTIDE SEQUENCE</scope>
    <source>
        <strain evidence="2">RS0144</strain>
    </source>
</reference>
<keyword evidence="3" id="KW-1185">Reference proteome</keyword>
<accession>A0AAV5U326</accession>
<evidence type="ECO:0008006" key="4">
    <source>
        <dbReference type="Google" id="ProtNLM"/>
    </source>
</evidence>
<feature type="transmembrane region" description="Helical" evidence="1">
    <location>
        <begin position="61"/>
        <end position="89"/>
    </location>
</feature>
<dbReference type="EMBL" id="BTSX01000005">
    <property type="protein sequence ID" value="GMT01256.1"/>
    <property type="molecule type" value="Genomic_DNA"/>
</dbReference>
<feature type="non-terminal residue" evidence="2">
    <location>
        <position position="119"/>
    </location>
</feature>
<keyword evidence="1" id="KW-1133">Transmembrane helix</keyword>
<comment type="caution">
    <text evidence="2">The sequence shown here is derived from an EMBL/GenBank/DDBJ whole genome shotgun (WGS) entry which is preliminary data.</text>
</comment>
<gene>
    <name evidence="2" type="ORF">PENTCL1PPCAC_23430</name>
</gene>
<proteinExistence type="predicted"/>
<sequence>RKGKCLGSSLSSQASSTRSLMTGTQREDWYTCSFARSFLVGTHTFLRPDSVVILRARNPPLVIVSFSAIGIFACCSSLFRFSSVIPFLVRMYRRMSLIRSSCLTAGSMSRGTINFIASF</sequence>
<evidence type="ECO:0000313" key="2">
    <source>
        <dbReference type="EMBL" id="GMT01256.1"/>
    </source>
</evidence>
<organism evidence="2 3">
    <name type="scientific">Pristionchus entomophagus</name>
    <dbReference type="NCBI Taxonomy" id="358040"/>
    <lineage>
        <taxon>Eukaryota</taxon>
        <taxon>Metazoa</taxon>
        <taxon>Ecdysozoa</taxon>
        <taxon>Nematoda</taxon>
        <taxon>Chromadorea</taxon>
        <taxon>Rhabditida</taxon>
        <taxon>Rhabditina</taxon>
        <taxon>Diplogasteromorpha</taxon>
        <taxon>Diplogasteroidea</taxon>
        <taxon>Neodiplogasteridae</taxon>
        <taxon>Pristionchus</taxon>
    </lineage>
</organism>
<evidence type="ECO:0000313" key="3">
    <source>
        <dbReference type="Proteomes" id="UP001432027"/>
    </source>
</evidence>
<name>A0AAV5U326_9BILA</name>
<protein>
    <recommendedName>
        <fullName evidence="4">G protein-coupled receptor</fullName>
    </recommendedName>
</protein>
<dbReference type="Proteomes" id="UP001432027">
    <property type="component" value="Unassembled WGS sequence"/>
</dbReference>
<evidence type="ECO:0000256" key="1">
    <source>
        <dbReference type="SAM" id="Phobius"/>
    </source>
</evidence>
<keyword evidence="1" id="KW-0472">Membrane</keyword>
<feature type="non-terminal residue" evidence="2">
    <location>
        <position position="1"/>
    </location>
</feature>
<dbReference type="AlphaFoldDB" id="A0AAV5U326"/>
<keyword evidence="1" id="KW-0812">Transmembrane</keyword>